<dbReference type="Proteomes" id="UP000192907">
    <property type="component" value="Unassembled WGS sequence"/>
</dbReference>
<dbReference type="InterPro" id="IPR007046">
    <property type="entry name" value="RNA_pol_sigma_54_core-bd"/>
</dbReference>
<name>A0A1Y6B5F4_9BACT</name>
<evidence type="ECO:0000256" key="6">
    <source>
        <dbReference type="ARBA" id="ARBA00023082"/>
    </source>
</evidence>
<evidence type="ECO:0000256" key="5">
    <source>
        <dbReference type="ARBA" id="ARBA00023015"/>
    </source>
</evidence>
<dbReference type="GO" id="GO:0000428">
    <property type="term" value="C:DNA-directed RNA polymerase complex"/>
    <property type="evidence" value="ECO:0007669"/>
    <property type="project" value="UniProtKB-KW"/>
</dbReference>
<dbReference type="GO" id="GO:0016779">
    <property type="term" value="F:nucleotidyltransferase activity"/>
    <property type="evidence" value="ECO:0007669"/>
    <property type="project" value="UniProtKB-KW"/>
</dbReference>
<evidence type="ECO:0000256" key="7">
    <source>
        <dbReference type="ARBA" id="ARBA00023125"/>
    </source>
</evidence>
<dbReference type="OrthoDB" id="5288181at2"/>
<dbReference type="NCBIfam" id="NF009118">
    <property type="entry name" value="PRK12469.1"/>
    <property type="match status" value="1"/>
</dbReference>
<feature type="compositionally biased region" description="Basic and acidic residues" evidence="9">
    <location>
        <begin position="117"/>
        <end position="128"/>
    </location>
</feature>
<feature type="compositionally biased region" description="Basic and acidic residues" evidence="9">
    <location>
        <begin position="78"/>
        <end position="95"/>
    </location>
</feature>
<dbReference type="PROSITE" id="PS00717">
    <property type="entry name" value="SIGMA54_1"/>
    <property type="match status" value="1"/>
</dbReference>
<evidence type="ECO:0000256" key="9">
    <source>
        <dbReference type="SAM" id="MobiDB-lite"/>
    </source>
</evidence>
<evidence type="ECO:0000259" key="10">
    <source>
        <dbReference type="Pfam" id="PF04552"/>
    </source>
</evidence>
<dbReference type="Gene3D" id="1.10.10.60">
    <property type="entry name" value="Homeodomain-like"/>
    <property type="match status" value="1"/>
</dbReference>
<evidence type="ECO:0000256" key="2">
    <source>
        <dbReference type="ARBA" id="ARBA00022478"/>
    </source>
</evidence>
<dbReference type="STRING" id="1513793.SAMN06296036_101453"/>
<dbReference type="NCBIfam" id="TIGR02395">
    <property type="entry name" value="rpoN_sigma"/>
    <property type="match status" value="1"/>
</dbReference>
<dbReference type="InterPro" id="IPR000394">
    <property type="entry name" value="RNA_pol_sigma_54"/>
</dbReference>
<protein>
    <submittedName>
        <fullName evidence="12">RNA polymerase, sigma 54 subunit, RpoN/SigL</fullName>
    </submittedName>
</protein>
<dbReference type="EMBL" id="FWZT01000001">
    <property type="protein sequence ID" value="SME91418.1"/>
    <property type="molecule type" value="Genomic_DNA"/>
</dbReference>
<organism evidence="12 13">
    <name type="scientific">Pseudobacteriovorax antillogorgiicola</name>
    <dbReference type="NCBI Taxonomy" id="1513793"/>
    <lineage>
        <taxon>Bacteria</taxon>
        <taxon>Pseudomonadati</taxon>
        <taxon>Bdellovibrionota</taxon>
        <taxon>Oligoflexia</taxon>
        <taxon>Oligoflexales</taxon>
        <taxon>Pseudobacteriovoracaceae</taxon>
        <taxon>Pseudobacteriovorax</taxon>
    </lineage>
</organism>
<feature type="domain" description="RNA polymerase sigma factor 54 core-binding" evidence="11">
    <location>
        <begin position="127"/>
        <end position="311"/>
    </location>
</feature>
<feature type="region of interest" description="Disordered" evidence="9">
    <location>
        <begin position="69"/>
        <end position="129"/>
    </location>
</feature>
<evidence type="ECO:0000256" key="4">
    <source>
        <dbReference type="ARBA" id="ARBA00022695"/>
    </source>
</evidence>
<dbReference type="AlphaFoldDB" id="A0A1Y6B5F4"/>
<keyword evidence="13" id="KW-1185">Reference proteome</keyword>
<dbReference type="PROSITE" id="PS00718">
    <property type="entry name" value="SIGMA54_2"/>
    <property type="match status" value="1"/>
</dbReference>
<evidence type="ECO:0000256" key="3">
    <source>
        <dbReference type="ARBA" id="ARBA00022679"/>
    </source>
</evidence>
<evidence type="ECO:0000259" key="11">
    <source>
        <dbReference type="Pfam" id="PF04963"/>
    </source>
</evidence>
<dbReference type="GO" id="GO:0003677">
    <property type="term" value="F:DNA binding"/>
    <property type="evidence" value="ECO:0007669"/>
    <property type="project" value="UniProtKB-KW"/>
</dbReference>
<dbReference type="Pfam" id="PF04963">
    <property type="entry name" value="Sigma54_CBD"/>
    <property type="match status" value="1"/>
</dbReference>
<keyword evidence="2" id="KW-0240">DNA-directed RNA polymerase</keyword>
<keyword evidence="7" id="KW-0238">DNA-binding</keyword>
<sequence length="486" mass="55187">MAFDLKQSLKLSQQLLMTPQLQQAIKLLQLSRLELEEFVTQQLAENPVLEEGVVESHEEKIQVEREAERTEAQAVSDHMAEAGKIVDDSGERGSEQDWESYLNRPEKAPTPSTQTASKDDDFPNHENLSRAGTLNDFLLSQLGETDLDEQERSLAMLIIGNIDERGYLQSPIEDLAQVAGVSADEVEDILDVVQRMEPVGVGTRDLKECLQVQLRLGRLRNGIVEKIVEDHIPDLETRNFQAIAKALKISLESVIENVQIIAELEPVPGRQFGGMETQYVVPDVYVFKVSGEWIVSLNEEGLPHLRISKVYEDMIESMAQGSEEKEYINDKMKSASWLIKSIQQRQRTILRVTEKLVERQKDFFEKGIEYLKPMVLRDIAEDIEMHESTISRVTSNKYVHTPQGIFELKYFFNSSVSRAGGDDLASASVKKMIADIIKAEDPKKPLADQKIVDILDERGIQLARRTVAKYREQMGILPSSKRKKYF</sequence>
<dbReference type="InterPro" id="IPR007634">
    <property type="entry name" value="RNA_pol_sigma_54_DNA-bd"/>
</dbReference>
<evidence type="ECO:0000256" key="8">
    <source>
        <dbReference type="ARBA" id="ARBA00023163"/>
    </source>
</evidence>
<dbReference type="PIRSF" id="PIRSF000774">
    <property type="entry name" value="RpoN"/>
    <property type="match status" value="1"/>
</dbReference>
<dbReference type="Pfam" id="PF00309">
    <property type="entry name" value="Sigma54_AID"/>
    <property type="match status" value="1"/>
</dbReference>
<evidence type="ECO:0000313" key="13">
    <source>
        <dbReference type="Proteomes" id="UP000192907"/>
    </source>
</evidence>
<keyword evidence="6" id="KW-0731">Sigma factor</keyword>
<dbReference type="Gene3D" id="1.10.10.1330">
    <property type="entry name" value="RNA polymerase sigma-54 factor, core-binding domain"/>
    <property type="match status" value="1"/>
</dbReference>
<keyword evidence="4" id="KW-0548">Nucleotidyltransferase</keyword>
<keyword evidence="3" id="KW-0808">Transferase</keyword>
<comment type="similarity">
    <text evidence="1">Belongs to the sigma-54 factor family.</text>
</comment>
<evidence type="ECO:0000256" key="1">
    <source>
        <dbReference type="ARBA" id="ARBA00008798"/>
    </source>
</evidence>
<accession>A0A1Y6B5F4</accession>
<dbReference type="PANTHER" id="PTHR32248">
    <property type="entry name" value="RNA POLYMERASE SIGMA-54 FACTOR"/>
    <property type="match status" value="1"/>
</dbReference>
<keyword evidence="5" id="KW-0805">Transcription regulation</keyword>
<dbReference type="PANTHER" id="PTHR32248:SF4">
    <property type="entry name" value="RNA POLYMERASE SIGMA-54 FACTOR"/>
    <property type="match status" value="1"/>
</dbReference>
<feature type="domain" description="RNA polymerase sigma factor 54 DNA-binding" evidence="10">
    <location>
        <begin position="326"/>
        <end position="484"/>
    </location>
</feature>
<dbReference type="PROSITE" id="PS50044">
    <property type="entry name" value="SIGMA54_3"/>
    <property type="match status" value="1"/>
</dbReference>
<evidence type="ECO:0000313" key="12">
    <source>
        <dbReference type="EMBL" id="SME91418.1"/>
    </source>
</evidence>
<proteinExistence type="inferred from homology"/>
<reference evidence="13" key="1">
    <citation type="submission" date="2017-04" db="EMBL/GenBank/DDBJ databases">
        <authorList>
            <person name="Varghese N."/>
            <person name="Submissions S."/>
        </authorList>
    </citation>
    <scope>NUCLEOTIDE SEQUENCE [LARGE SCALE GENOMIC DNA]</scope>
    <source>
        <strain evidence="13">RKEM611</strain>
    </source>
</reference>
<dbReference type="PRINTS" id="PR00045">
    <property type="entry name" value="SIGMA54FCT"/>
</dbReference>
<keyword evidence="8" id="KW-0804">Transcription</keyword>
<gene>
    <name evidence="12" type="ORF">SAMN06296036_101453</name>
</gene>
<dbReference type="GO" id="GO:0016987">
    <property type="term" value="F:sigma factor activity"/>
    <property type="evidence" value="ECO:0007669"/>
    <property type="project" value="UniProtKB-KW"/>
</dbReference>
<dbReference type="GO" id="GO:0006352">
    <property type="term" value="P:DNA-templated transcription initiation"/>
    <property type="evidence" value="ECO:0007669"/>
    <property type="project" value="InterPro"/>
</dbReference>
<dbReference type="InterPro" id="IPR038709">
    <property type="entry name" value="RpoN_core-bd_sf"/>
</dbReference>
<dbReference type="Pfam" id="PF04552">
    <property type="entry name" value="Sigma54_DBD"/>
    <property type="match status" value="1"/>
</dbReference>
<dbReference type="RefSeq" id="WP_132314433.1">
    <property type="nucleotide sequence ID" value="NZ_FWZT01000001.1"/>
</dbReference>
<dbReference type="GO" id="GO:0001216">
    <property type="term" value="F:DNA-binding transcription activator activity"/>
    <property type="evidence" value="ECO:0007669"/>
    <property type="project" value="InterPro"/>
</dbReference>